<proteinExistence type="predicted"/>
<dbReference type="STRING" id="1353009.A0A1Y2IPP8"/>
<dbReference type="Proteomes" id="UP000193067">
    <property type="component" value="Unassembled WGS sequence"/>
</dbReference>
<accession>A0A1Y2IPP8</accession>
<name>A0A1Y2IPP8_TRAC3</name>
<reference evidence="1 2" key="1">
    <citation type="journal article" date="2015" name="Biotechnol. Biofuels">
        <title>Enhanced degradation of softwood versus hardwood by the white-rot fungus Pycnoporus coccineus.</title>
        <authorList>
            <person name="Couturier M."/>
            <person name="Navarro D."/>
            <person name="Chevret D."/>
            <person name="Henrissat B."/>
            <person name="Piumi F."/>
            <person name="Ruiz-Duenas F.J."/>
            <person name="Martinez A.T."/>
            <person name="Grigoriev I.V."/>
            <person name="Riley R."/>
            <person name="Lipzen A."/>
            <person name="Berrin J.G."/>
            <person name="Master E.R."/>
            <person name="Rosso M.N."/>
        </authorList>
    </citation>
    <scope>NUCLEOTIDE SEQUENCE [LARGE SCALE GENOMIC DNA]</scope>
    <source>
        <strain evidence="1 2">BRFM310</strain>
    </source>
</reference>
<dbReference type="EMBL" id="KZ084108">
    <property type="protein sequence ID" value="OSD01942.1"/>
    <property type="molecule type" value="Genomic_DNA"/>
</dbReference>
<protein>
    <submittedName>
        <fullName evidence="1">Uncharacterized protein</fullName>
    </submittedName>
</protein>
<evidence type="ECO:0000313" key="1">
    <source>
        <dbReference type="EMBL" id="OSD01942.1"/>
    </source>
</evidence>
<sequence>MPRLQVSRRSSLMSTEMRTVFLEAFNRNVLAETSQTIGSGVQGIHHATHSLTTIARRVQTDLKRVTGRFFPINQVVASIHALKRDTDHIATRSGSCSPPTPKPLQILITPTSPAAPIVPGNLSSMSRRRLACNIPALQSHLSIPAPSFSPFLSPAYVSPSSSFRVRPLFTMSRRSSLSSGEDTGCPVTPIDQIVHTPLSPPKIPRALPPPPRTWARLNAQVRGDDISPLASPGLPLTPYVLSPSDSGRPVLHPLRIPITCTLAAGDAELRDNHLSPRPISPFEVDKLSLGDGFSRISATQHRPIPARNNSASSLSRAALLRASRPHLVRSLSVASEAQLDVPSEHPFSQLAYDAPPSPVALASPFIIQSEELDTEYFRF</sequence>
<evidence type="ECO:0000313" key="2">
    <source>
        <dbReference type="Proteomes" id="UP000193067"/>
    </source>
</evidence>
<keyword evidence="2" id="KW-1185">Reference proteome</keyword>
<gene>
    <name evidence="1" type="ORF">PYCCODRAFT_1390992</name>
</gene>
<dbReference type="OrthoDB" id="2752242at2759"/>
<organism evidence="1 2">
    <name type="scientific">Trametes coccinea (strain BRFM310)</name>
    <name type="common">Pycnoporus coccineus</name>
    <dbReference type="NCBI Taxonomy" id="1353009"/>
    <lineage>
        <taxon>Eukaryota</taxon>
        <taxon>Fungi</taxon>
        <taxon>Dikarya</taxon>
        <taxon>Basidiomycota</taxon>
        <taxon>Agaricomycotina</taxon>
        <taxon>Agaricomycetes</taxon>
        <taxon>Polyporales</taxon>
        <taxon>Polyporaceae</taxon>
        <taxon>Trametes</taxon>
    </lineage>
</organism>
<dbReference type="AlphaFoldDB" id="A0A1Y2IPP8"/>